<protein>
    <submittedName>
        <fullName evidence="2">Uncharacterized protein</fullName>
    </submittedName>
</protein>
<accession>A0A644VLR9</accession>
<gene>
    <name evidence="2" type="ORF">SDC9_38227</name>
</gene>
<organism evidence="2">
    <name type="scientific">bioreactor metagenome</name>
    <dbReference type="NCBI Taxonomy" id="1076179"/>
    <lineage>
        <taxon>unclassified sequences</taxon>
        <taxon>metagenomes</taxon>
        <taxon>ecological metagenomes</taxon>
    </lineage>
</organism>
<keyword evidence="1" id="KW-0472">Membrane</keyword>
<name>A0A644VLR9_9ZZZZ</name>
<feature type="transmembrane region" description="Helical" evidence="1">
    <location>
        <begin position="65"/>
        <end position="88"/>
    </location>
</feature>
<evidence type="ECO:0000313" key="2">
    <source>
        <dbReference type="EMBL" id="MPL92130.1"/>
    </source>
</evidence>
<reference evidence="2" key="1">
    <citation type="submission" date="2019-08" db="EMBL/GenBank/DDBJ databases">
        <authorList>
            <person name="Kucharzyk K."/>
            <person name="Murdoch R.W."/>
            <person name="Higgins S."/>
            <person name="Loffler F."/>
        </authorList>
    </citation>
    <scope>NUCLEOTIDE SEQUENCE</scope>
</reference>
<evidence type="ECO:0000256" key="1">
    <source>
        <dbReference type="SAM" id="Phobius"/>
    </source>
</evidence>
<feature type="transmembrane region" description="Helical" evidence="1">
    <location>
        <begin position="24"/>
        <end position="44"/>
    </location>
</feature>
<dbReference type="EMBL" id="VSSQ01000349">
    <property type="protein sequence ID" value="MPL92130.1"/>
    <property type="molecule type" value="Genomic_DNA"/>
</dbReference>
<keyword evidence="1" id="KW-1133">Transmembrane helix</keyword>
<keyword evidence="1" id="KW-0812">Transmembrane</keyword>
<dbReference type="AlphaFoldDB" id="A0A644VLR9"/>
<comment type="caution">
    <text evidence="2">The sequence shown here is derived from an EMBL/GenBank/DDBJ whole genome shotgun (WGS) entry which is preliminary data.</text>
</comment>
<proteinExistence type="predicted"/>
<sequence>MKHLCVRAEAIVTKLRRLDPTSSAWSVVGLVVLANAVAILLARLDGITFAAAVTSPSLLFEYQTPVLFLMVLVPAVIAALASGAWSFITCPEQAFVEAYSDEMAPRRLRCYAAGRLRDLAAARGADAWAATWESRRANL</sequence>